<comment type="caution">
    <text evidence="2">The sequence shown here is derived from an EMBL/GenBank/DDBJ whole genome shotgun (WGS) entry which is preliminary data.</text>
</comment>
<gene>
    <name evidence="2" type="ORF">IV88_GL001355</name>
</gene>
<dbReference type="Proteomes" id="UP000051249">
    <property type="component" value="Unassembled WGS sequence"/>
</dbReference>
<organism evidence="2 3">
    <name type="scientific">Pediococcus argentinicus</name>
    <dbReference type="NCBI Taxonomy" id="480391"/>
    <lineage>
        <taxon>Bacteria</taxon>
        <taxon>Bacillati</taxon>
        <taxon>Bacillota</taxon>
        <taxon>Bacilli</taxon>
        <taxon>Lactobacillales</taxon>
        <taxon>Lactobacillaceae</taxon>
        <taxon>Pediococcus</taxon>
    </lineage>
</organism>
<accession>A0A0R2NDI8</accession>
<keyword evidence="1" id="KW-0472">Membrane</keyword>
<protein>
    <submittedName>
        <fullName evidence="2">Uncharacterized protein</fullName>
    </submittedName>
</protein>
<keyword evidence="1" id="KW-1133">Transmembrane helix</keyword>
<dbReference type="RefSeq" id="WP_057800455.1">
    <property type="nucleotide sequence ID" value="NZ_BJZZ01000050.1"/>
</dbReference>
<keyword evidence="1" id="KW-0812">Transmembrane</keyword>
<evidence type="ECO:0000313" key="2">
    <source>
        <dbReference type="EMBL" id="KRO21603.1"/>
    </source>
</evidence>
<name>A0A0R2NDI8_9LACO</name>
<sequence>MNTQIKFPLVIGKVKSNIRTAVAIVIAIFVALLMTGFGYQPIWMTIMIAIVAILLFVPFSNSDYWMVNEHNIEVHRYSVLILDKAIQILLNRNSSSIYEYKDIQSITINYVNKQRFSGLDINPDMFTLVIKTSDEVETVSISKNVVDDLPMLTEFWSDQGIVISDERHVVDAIKSHKNLYSEMH</sequence>
<dbReference type="OrthoDB" id="9812495at2"/>
<keyword evidence="3" id="KW-1185">Reference proteome</keyword>
<reference evidence="2 3" key="1">
    <citation type="journal article" date="2015" name="Genome Announc.">
        <title>Expanding the biotechnology potential of lactobacilli through comparative genomics of 213 strains and associated genera.</title>
        <authorList>
            <person name="Sun Z."/>
            <person name="Harris H.M."/>
            <person name="McCann A."/>
            <person name="Guo C."/>
            <person name="Argimon S."/>
            <person name="Zhang W."/>
            <person name="Yang X."/>
            <person name="Jeffery I.B."/>
            <person name="Cooney J.C."/>
            <person name="Kagawa T.F."/>
            <person name="Liu W."/>
            <person name="Song Y."/>
            <person name="Salvetti E."/>
            <person name="Wrobel A."/>
            <person name="Rasinkangas P."/>
            <person name="Parkhill J."/>
            <person name="Rea M.C."/>
            <person name="O'Sullivan O."/>
            <person name="Ritari J."/>
            <person name="Douillard F.P."/>
            <person name="Paul Ross R."/>
            <person name="Yang R."/>
            <person name="Briner A.E."/>
            <person name="Felis G.E."/>
            <person name="de Vos W.M."/>
            <person name="Barrangou R."/>
            <person name="Klaenhammer T.R."/>
            <person name="Caufield P.W."/>
            <person name="Cui Y."/>
            <person name="Zhang H."/>
            <person name="O'Toole P.W."/>
        </authorList>
    </citation>
    <scope>NUCLEOTIDE SEQUENCE [LARGE SCALE GENOMIC DNA]</scope>
    <source>
        <strain evidence="2 3">DSM 23026</strain>
    </source>
</reference>
<proteinExistence type="predicted"/>
<dbReference type="AlphaFoldDB" id="A0A0R2NDI8"/>
<dbReference type="PATRIC" id="fig|480391.4.peg.1379"/>
<evidence type="ECO:0000256" key="1">
    <source>
        <dbReference type="SAM" id="Phobius"/>
    </source>
</evidence>
<feature type="transmembrane region" description="Helical" evidence="1">
    <location>
        <begin position="42"/>
        <end position="59"/>
    </location>
</feature>
<evidence type="ECO:0000313" key="3">
    <source>
        <dbReference type="Proteomes" id="UP000051249"/>
    </source>
</evidence>
<dbReference type="EMBL" id="JQCQ01000047">
    <property type="protein sequence ID" value="KRO21603.1"/>
    <property type="molecule type" value="Genomic_DNA"/>
</dbReference>
<feature type="transmembrane region" description="Helical" evidence="1">
    <location>
        <begin position="20"/>
        <end position="36"/>
    </location>
</feature>